<reference evidence="1" key="1">
    <citation type="submission" date="2021-03" db="EMBL/GenBank/DDBJ databases">
        <authorList>
            <consortium name="DOE Joint Genome Institute"/>
            <person name="Ahrendt S."/>
            <person name="Looney B.P."/>
            <person name="Miyauchi S."/>
            <person name="Morin E."/>
            <person name="Drula E."/>
            <person name="Courty P.E."/>
            <person name="Chicoki N."/>
            <person name="Fauchery L."/>
            <person name="Kohler A."/>
            <person name="Kuo A."/>
            <person name="Labutti K."/>
            <person name="Pangilinan J."/>
            <person name="Lipzen A."/>
            <person name="Riley R."/>
            <person name="Andreopoulos W."/>
            <person name="He G."/>
            <person name="Johnson J."/>
            <person name="Barry K.W."/>
            <person name="Grigoriev I.V."/>
            <person name="Nagy L."/>
            <person name="Hibbett D."/>
            <person name="Henrissat B."/>
            <person name="Matheny P.B."/>
            <person name="Labbe J."/>
            <person name="Martin F."/>
        </authorList>
    </citation>
    <scope>NUCLEOTIDE SEQUENCE</scope>
    <source>
        <strain evidence="1">HHB10654</strain>
    </source>
</reference>
<evidence type="ECO:0000313" key="2">
    <source>
        <dbReference type="Proteomes" id="UP000814140"/>
    </source>
</evidence>
<gene>
    <name evidence="1" type="ORF">BV25DRAFT_1840269</name>
</gene>
<dbReference type="Proteomes" id="UP000814140">
    <property type="component" value="Unassembled WGS sequence"/>
</dbReference>
<accession>A0ACB8ST10</accession>
<reference evidence="1" key="2">
    <citation type="journal article" date="2022" name="New Phytol.">
        <title>Evolutionary transition to the ectomycorrhizal habit in the genomes of a hyperdiverse lineage of mushroom-forming fungi.</title>
        <authorList>
            <person name="Looney B."/>
            <person name="Miyauchi S."/>
            <person name="Morin E."/>
            <person name="Drula E."/>
            <person name="Courty P.E."/>
            <person name="Kohler A."/>
            <person name="Kuo A."/>
            <person name="LaButti K."/>
            <person name="Pangilinan J."/>
            <person name="Lipzen A."/>
            <person name="Riley R."/>
            <person name="Andreopoulos W."/>
            <person name="He G."/>
            <person name="Johnson J."/>
            <person name="Nolan M."/>
            <person name="Tritt A."/>
            <person name="Barry K.W."/>
            <person name="Grigoriev I.V."/>
            <person name="Nagy L.G."/>
            <person name="Hibbett D."/>
            <person name="Henrissat B."/>
            <person name="Matheny P.B."/>
            <person name="Labbe J."/>
            <person name="Martin F.M."/>
        </authorList>
    </citation>
    <scope>NUCLEOTIDE SEQUENCE</scope>
    <source>
        <strain evidence="1">HHB10654</strain>
    </source>
</reference>
<organism evidence="1 2">
    <name type="scientific">Artomyces pyxidatus</name>
    <dbReference type="NCBI Taxonomy" id="48021"/>
    <lineage>
        <taxon>Eukaryota</taxon>
        <taxon>Fungi</taxon>
        <taxon>Dikarya</taxon>
        <taxon>Basidiomycota</taxon>
        <taxon>Agaricomycotina</taxon>
        <taxon>Agaricomycetes</taxon>
        <taxon>Russulales</taxon>
        <taxon>Auriscalpiaceae</taxon>
        <taxon>Artomyces</taxon>
    </lineage>
</organism>
<dbReference type="EMBL" id="MU277225">
    <property type="protein sequence ID" value="KAI0059653.1"/>
    <property type="molecule type" value="Genomic_DNA"/>
</dbReference>
<sequence>MATIWRSTYARATSPTWRSKLQEKQLQGYLRWCSSLGCLGVPVPSRTQPLAARRVELATCPQGSSGSIAAHQLHWAAAAQAQARMRMHKHKTTAVTLRSRALNKQSDQTSGAVASLATDGRDNKAAKSALPPSLRRGSEHPAAILTLAAESSAQNNPLGVLFKPAYIGSLMRSQEMHSKSEADIALVYLACQFAREDSPRVHGLAHMMALDANAAQCPTDFKLSDARDTRPGRLSRLELPRSQQPRIPKDWLALTPPRPSHARHAPARASCIHTPVGLSPLRGDRRLRTLHARARVHTLNRLRVGEGFRRPSQRPMTAACLRCRCTLYLHIGAQLRRSDACYEAVARGPEQPMSTNHSPAARPQFPIPNLYYINLSRLLLEALSANPITSNTRGFLVGDGKASHDRLPSPTRRRPQHLIHLHSHHILNAVFKMSVQDQDHQAPYGFFSFASTAGAGATTNIEPAAPGSTRSNTAHRTRRDHHRTSASGSAATAGSRRTGRQWAEIDARTWWMRFGTLMGKAEVMQREKEALLLQIRRLERHIDYLRVGWLESERYNVRLEKGMLAWHLTIQDVLNAADRYDAEQLMEGIDMGEADDADGEGPDELDSEILMPAAGSD</sequence>
<protein>
    <submittedName>
        <fullName evidence="1">Uncharacterized protein</fullName>
    </submittedName>
</protein>
<keyword evidence="2" id="KW-1185">Reference proteome</keyword>
<evidence type="ECO:0000313" key="1">
    <source>
        <dbReference type="EMBL" id="KAI0059653.1"/>
    </source>
</evidence>
<proteinExistence type="predicted"/>
<name>A0ACB8ST10_9AGAM</name>
<comment type="caution">
    <text evidence="1">The sequence shown here is derived from an EMBL/GenBank/DDBJ whole genome shotgun (WGS) entry which is preliminary data.</text>
</comment>